<name>A0AA42LIU4_ACIJO</name>
<proteinExistence type="predicted"/>
<evidence type="ECO:0000313" key="1">
    <source>
        <dbReference type="EMBL" id="MDH0657073.1"/>
    </source>
</evidence>
<comment type="caution">
    <text evidence="1">The sequence shown here is derived from an EMBL/GenBank/DDBJ whole genome shotgun (WGS) entry which is preliminary data.</text>
</comment>
<reference evidence="1" key="1">
    <citation type="submission" date="2022-09" db="EMBL/GenBank/DDBJ databases">
        <title>Intensive care unit water sources are persistently colonized with multi-drug resistant bacteria and are the site of extensive horizontal gene transfer of antibiotic resistance genes.</title>
        <authorList>
            <person name="Diorio-Toth L."/>
        </authorList>
    </citation>
    <scope>NUCLEOTIDE SEQUENCE</scope>
    <source>
        <strain evidence="1">GD03851</strain>
    </source>
</reference>
<dbReference type="AlphaFoldDB" id="A0AA42LIU4"/>
<gene>
    <name evidence="1" type="ORF">N5D11_13290</name>
</gene>
<accession>A0AA42LIU4</accession>
<protein>
    <submittedName>
        <fullName evidence="1">FRG domain-containing protein</fullName>
    </submittedName>
</protein>
<dbReference type="Proteomes" id="UP001161099">
    <property type="component" value="Unassembled WGS sequence"/>
</dbReference>
<dbReference type="EMBL" id="JAOCDR010000039">
    <property type="protein sequence ID" value="MDH0657073.1"/>
    <property type="molecule type" value="Genomic_DNA"/>
</dbReference>
<dbReference type="RefSeq" id="WP_279698818.1">
    <property type="nucleotide sequence ID" value="NZ_JAOCDR010000039.1"/>
</dbReference>
<sequence length="103" mass="12086">MEIKEGFGFKEIILENVDEFIELIRPDKKNINQYLESVNGKFIYRGQADSNWELEPSLFRHSPADQILSNTFDGLCFMYWVRLKEFINGCDLNSSKIPFDSKL</sequence>
<organism evidence="1 2">
    <name type="scientific">Acinetobacter johnsonii</name>
    <dbReference type="NCBI Taxonomy" id="40214"/>
    <lineage>
        <taxon>Bacteria</taxon>
        <taxon>Pseudomonadati</taxon>
        <taxon>Pseudomonadota</taxon>
        <taxon>Gammaproteobacteria</taxon>
        <taxon>Moraxellales</taxon>
        <taxon>Moraxellaceae</taxon>
        <taxon>Acinetobacter</taxon>
    </lineage>
</organism>
<evidence type="ECO:0000313" key="2">
    <source>
        <dbReference type="Proteomes" id="UP001161099"/>
    </source>
</evidence>